<dbReference type="Proteomes" id="UP000663853">
    <property type="component" value="Unassembled WGS sequence"/>
</dbReference>
<reference evidence="10" key="1">
    <citation type="submission" date="2021-01" db="EMBL/GenBank/DDBJ databases">
        <authorList>
            <person name="Kaushik A."/>
        </authorList>
    </citation>
    <scope>NUCLEOTIDE SEQUENCE</scope>
    <source>
        <strain evidence="10">AG6-10EEA</strain>
    </source>
</reference>
<accession>A0A8H3DH08</accession>
<evidence type="ECO:0000256" key="2">
    <source>
        <dbReference type="ARBA" id="ARBA00011906"/>
    </source>
</evidence>
<dbReference type="GO" id="GO:0004503">
    <property type="term" value="F:tyrosinase activity"/>
    <property type="evidence" value="ECO:0007669"/>
    <property type="project" value="UniProtKB-EC"/>
</dbReference>
<dbReference type="SUPFAM" id="SSF48056">
    <property type="entry name" value="Di-copper centre-containing domain"/>
    <property type="match status" value="1"/>
</dbReference>
<dbReference type="InterPro" id="IPR002227">
    <property type="entry name" value="Tyrosinase_Cu-bd"/>
</dbReference>
<evidence type="ECO:0000313" key="10">
    <source>
        <dbReference type="EMBL" id="CAE6525698.1"/>
    </source>
</evidence>
<evidence type="ECO:0000256" key="7">
    <source>
        <dbReference type="ARBA" id="ARBA00048881"/>
    </source>
</evidence>
<sequence>MSSNDPYLIKGAGTDVQPRLEIRKLVLQKEQFTLFVLAWNEIRKADYKPPAARYGEQAGIHGIPYKPWLGDPKGQPKSGDDVFAGYCNHMSILFPTWHRPSLMLLEQSIWEAANRQAQKYAKDNPTEASKWLDAAHKLRFPYWDWTDPGQDFKFPQIFQDPKVKLTVPKGAIEEHPNPLYSYDLGTPLPTGFADRRRPEFQPGGTQPSRDPIAYFGQWKRTYRWPTRVSNNPTEQIDKLNSYLNQKPDPRTGPSLGSWLNLKQQVSALFLYPENLDESDGVYAWDAFSNTGAASQPSEIDWENPGNTHYWNVAKQLKGKGSIEQPHNLIHLLVGGLGHMMDNDYASFDPIFFLHHCNVDRIYALWEQAYPKYFMGRDGYKDQNGTTQQFKQIWGKFGWKDGTSRPGQPFFSEVPLKGDTPLTPFRKADGSYWTSDDARWGSKIPKNYTYEDIHVTEKVLDPLGPKTGLSMKLSLAPHAGLAGTLAQAPLLAVQSTQAQAPQAHAPHAENARGCLQKLFGFNPVPARQQAYDVLGESRKLLYPENRKSLNEGYDSIYDYRHFVIRMRLDPNACGMSHLVNVNYNALDPTGQNTISGLVGTVAVLTRSKESKCGACQGRQEAGVKSVYTIPISHETIAKIALHSGEMNVVELLKKCLSAEIRLAGDILVANTPITLPENATPIPNEFIPECTLHSAALEARFDGTDHDRTQAQNHAPLTPCETYDWQYHGNLFPPQIWAAV</sequence>
<keyword evidence="5" id="KW-0470">Melanin biosynthesis</keyword>
<evidence type="ECO:0000313" key="11">
    <source>
        <dbReference type="Proteomes" id="UP000663853"/>
    </source>
</evidence>
<name>A0A8H3DH08_9AGAM</name>
<comment type="catalytic activity">
    <reaction evidence="6">
        <text>2 L-dopa + O2 = 2 L-dopaquinone + 2 H2O</text>
        <dbReference type="Rhea" id="RHEA:34287"/>
        <dbReference type="ChEBI" id="CHEBI:15377"/>
        <dbReference type="ChEBI" id="CHEBI:15379"/>
        <dbReference type="ChEBI" id="CHEBI:57504"/>
        <dbReference type="ChEBI" id="CHEBI:57924"/>
        <dbReference type="EC" id="1.14.18.1"/>
    </reaction>
</comment>
<proteinExistence type="inferred from homology"/>
<evidence type="ECO:0000259" key="9">
    <source>
        <dbReference type="PROSITE" id="PS00498"/>
    </source>
</evidence>
<dbReference type="InterPro" id="IPR008922">
    <property type="entry name" value="Di-copper_centre_dom_sf"/>
</dbReference>
<dbReference type="InterPro" id="IPR050316">
    <property type="entry name" value="Tyrosinase/Hemocyanin"/>
</dbReference>
<dbReference type="PANTHER" id="PTHR11474">
    <property type="entry name" value="TYROSINASE FAMILY MEMBER"/>
    <property type="match status" value="1"/>
</dbReference>
<gene>
    <name evidence="10" type="ORF">RDB_LOCUS158845</name>
</gene>
<evidence type="ECO:0000256" key="4">
    <source>
        <dbReference type="ARBA" id="ARBA00023008"/>
    </source>
</evidence>
<dbReference type="Gene3D" id="1.10.1280.10">
    <property type="entry name" value="Di-copper center containing domain from catechol oxidase"/>
    <property type="match status" value="1"/>
</dbReference>
<dbReference type="Pfam" id="PF00264">
    <property type="entry name" value="Tyrosinase"/>
    <property type="match status" value="1"/>
</dbReference>
<dbReference type="PRINTS" id="PR00092">
    <property type="entry name" value="TYROSINASE"/>
</dbReference>
<protein>
    <recommendedName>
        <fullName evidence="2">tyrosinase</fullName>
        <ecNumber evidence="2">1.14.18.1</ecNumber>
    </recommendedName>
</protein>
<keyword evidence="4" id="KW-0186">Copper</keyword>
<dbReference type="EC" id="1.14.18.1" evidence="2"/>
<evidence type="ECO:0000256" key="5">
    <source>
        <dbReference type="ARBA" id="ARBA00023101"/>
    </source>
</evidence>
<evidence type="ECO:0000256" key="3">
    <source>
        <dbReference type="ARBA" id="ARBA00022723"/>
    </source>
</evidence>
<feature type="domain" description="Tyrosinase copper-binding" evidence="9">
    <location>
        <begin position="348"/>
        <end position="359"/>
    </location>
</feature>
<feature type="domain" description="Tyrosinase copper-binding" evidence="8">
    <location>
        <begin position="89"/>
        <end position="106"/>
    </location>
</feature>
<dbReference type="PROSITE" id="PS00497">
    <property type="entry name" value="TYROSINASE_1"/>
    <property type="match status" value="1"/>
</dbReference>
<organism evidence="10 11">
    <name type="scientific">Rhizoctonia solani</name>
    <dbReference type="NCBI Taxonomy" id="456999"/>
    <lineage>
        <taxon>Eukaryota</taxon>
        <taxon>Fungi</taxon>
        <taxon>Dikarya</taxon>
        <taxon>Basidiomycota</taxon>
        <taxon>Agaricomycotina</taxon>
        <taxon>Agaricomycetes</taxon>
        <taxon>Cantharellales</taxon>
        <taxon>Ceratobasidiaceae</taxon>
        <taxon>Rhizoctonia</taxon>
    </lineage>
</organism>
<keyword evidence="3" id="KW-0479">Metal-binding</keyword>
<dbReference type="EMBL" id="CAJMXA010003894">
    <property type="protein sequence ID" value="CAE6525698.1"/>
    <property type="molecule type" value="Genomic_DNA"/>
</dbReference>
<dbReference type="PANTHER" id="PTHR11474:SF76">
    <property type="entry name" value="SHKT DOMAIN-CONTAINING PROTEIN"/>
    <property type="match status" value="1"/>
</dbReference>
<dbReference type="GO" id="GO:0046872">
    <property type="term" value="F:metal ion binding"/>
    <property type="evidence" value="ECO:0007669"/>
    <property type="project" value="UniProtKB-KW"/>
</dbReference>
<comment type="catalytic activity">
    <reaction evidence="7">
        <text>L-tyrosine + O2 = L-dopaquinone + H2O</text>
        <dbReference type="Rhea" id="RHEA:18117"/>
        <dbReference type="ChEBI" id="CHEBI:15377"/>
        <dbReference type="ChEBI" id="CHEBI:15379"/>
        <dbReference type="ChEBI" id="CHEBI:57924"/>
        <dbReference type="ChEBI" id="CHEBI:58315"/>
        <dbReference type="EC" id="1.14.18.1"/>
    </reaction>
</comment>
<dbReference type="PROSITE" id="PS00498">
    <property type="entry name" value="TYROSINASE_2"/>
    <property type="match status" value="1"/>
</dbReference>
<evidence type="ECO:0000259" key="8">
    <source>
        <dbReference type="PROSITE" id="PS00497"/>
    </source>
</evidence>
<comment type="similarity">
    <text evidence="1">Belongs to the tyrosinase family.</text>
</comment>
<dbReference type="GO" id="GO:0042438">
    <property type="term" value="P:melanin biosynthetic process"/>
    <property type="evidence" value="ECO:0007669"/>
    <property type="project" value="UniProtKB-KW"/>
</dbReference>
<dbReference type="AlphaFoldDB" id="A0A8H3DH08"/>
<evidence type="ECO:0000256" key="6">
    <source>
        <dbReference type="ARBA" id="ARBA00048233"/>
    </source>
</evidence>
<comment type="caution">
    <text evidence="10">The sequence shown here is derived from an EMBL/GenBank/DDBJ whole genome shotgun (WGS) entry which is preliminary data.</text>
</comment>
<evidence type="ECO:0000256" key="1">
    <source>
        <dbReference type="ARBA" id="ARBA00009928"/>
    </source>
</evidence>